<dbReference type="GO" id="GO:0031012">
    <property type="term" value="C:extracellular matrix"/>
    <property type="evidence" value="ECO:0007669"/>
    <property type="project" value="TreeGrafter"/>
</dbReference>
<dbReference type="GO" id="GO:0005576">
    <property type="term" value="C:extracellular region"/>
    <property type="evidence" value="ECO:0007669"/>
    <property type="project" value="UniProtKB-SubCell"/>
</dbReference>
<dbReference type="GO" id="GO:0009653">
    <property type="term" value="P:anatomical structure morphogenesis"/>
    <property type="evidence" value="ECO:0007669"/>
    <property type="project" value="UniProtKB-ARBA"/>
</dbReference>
<dbReference type="AlphaFoldDB" id="A0A0N4U8S2"/>
<dbReference type="GO" id="GO:0004222">
    <property type="term" value="F:metalloendopeptidase activity"/>
    <property type="evidence" value="ECO:0007669"/>
    <property type="project" value="TreeGrafter"/>
</dbReference>
<organism evidence="7 9">
    <name type="scientific">Dracunculus medinensis</name>
    <name type="common">Guinea worm</name>
    <dbReference type="NCBI Taxonomy" id="318479"/>
    <lineage>
        <taxon>Eukaryota</taxon>
        <taxon>Metazoa</taxon>
        <taxon>Ecdysozoa</taxon>
        <taxon>Nematoda</taxon>
        <taxon>Chromadorea</taxon>
        <taxon>Rhabditida</taxon>
        <taxon>Spirurina</taxon>
        <taxon>Dracunculoidea</taxon>
        <taxon>Dracunculidae</taxon>
        <taxon>Dracunculus</taxon>
    </lineage>
</organism>
<dbReference type="Proteomes" id="UP000038040">
    <property type="component" value="Unplaced"/>
</dbReference>
<dbReference type="PROSITE" id="PS50092">
    <property type="entry name" value="TSP1"/>
    <property type="match status" value="2"/>
</dbReference>
<evidence type="ECO:0000313" key="7">
    <source>
        <dbReference type="Proteomes" id="UP000038040"/>
    </source>
</evidence>
<keyword evidence="2" id="KW-0964">Secreted</keyword>
<dbReference type="InterPro" id="IPR036383">
    <property type="entry name" value="TSP1_rpt_sf"/>
</dbReference>
<reference evidence="6 8" key="2">
    <citation type="submission" date="2018-11" db="EMBL/GenBank/DDBJ databases">
        <authorList>
            <consortium name="Pathogen Informatics"/>
        </authorList>
    </citation>
    <scope>NUCLEOTIDE SEQUENCE [LARGE SCALE GENOMIC DNA]</scope>
</reference>
<keyword evidence="4" id="KW-0677">Repeat</keyword>
<dbReference type="InterPro" id="IPR050439">
    <property type="entry name" value="ADAMTS_ADAMTS-like"/>
</dbReference>
<reference evidence="9" key="1">
    <citation type="submission" date="2017-02" db="UniProtKB">
        <authorList>
            <consortium name="WormBaseParasite"/>
        </authorList>
    </citation>
    <scope>IDENTIFICATION</scope>
</reference>
<keyword evidence="5" id="KW-0865">Zymogen</keyword>
<dbReference type="SUPFAM" id="SSF82895">
    <property type="entry name" value="TSP-1 type 1 repeat"/>
    <property type="match status" value="2"/>
</dbReference>
<proteinExistence type="predicted"/>
<dbReference type="PANTHER" id="PTHR13723">
    <property type="entry name" value="ADAMTS A DISINTEGRIN AND METALLOPROTEASE WITH THROMBOSPONDIN MOTIFS PROTEASE"/>
    <property type="match status" value="1"/>
</dbReference>
<dbReference type="FunFam" id="2.20.100.10:FF:000010">
    <property type="entry name" value="ADAM metallopeptidase with thrombospondin type 1 motif 9"/>
    <property type="match status" value="1"/>
</dbReference>
<dbReference type="WBParaSite" id="DME_0000345801-mRNA-1">
    <property type="protein sequence ID" value="DME_0000345801-mRNA-1"/>
    <property type="gene ID" value="DME_0000345801"/>
</dbReference>
<evidence type="ECO:0000256" key="2">
    <source>
        <dbReference type="ARBA" id="ARBA00022525"/>
    </source>
</evidence>
<evidence type="ECO:0000313" key="6">
    <source>
        <dbReference type="EMBL" id="VDN50351.1"/>
    </source>
</evidence>
<evidence type="ECO:0000313" key="8">
    <source>
        <dbReference type="Proteomes" id="UP000274756"/>
    </source>
</evidence>
<keyword evidence="8" id="KW-1185">Reference proteome</keyword>
<dbReference type="Pfam" id="PF19030">
    <property type="entry name" value="TSP1_ADAMTS"/>
    <property type="match status" value="2"/>
</dbReference>
<dbReference type="OrthoDB" id="5948003at2759"/>
<gene>
    <name evidence="6" type="ORF">DME_LOCUS324</name>
</gene>
<evidence type="ECO:0000256" key="1">
    <source>
        <dbReference type="ARBA" id="ARBA00004613"/>
    </source>
</evidence>
<evidence type="ECO:0000256" key="4">
    <source>
        <dbReference type="ARBA" id="ARBA00022737"/>
    </source>
</evidence>
<name>A0A0N4U8S2_DRAME</name>
<dbReference type="Proteomes" id="UP000274756">
    <property type="component" value="Unassembled WGS sequence"/>
</dbReference>
<dbReference type="FunFam" id="2.20.100.10:FF:000005">
    <property type="entry name" value="ADAM metallopeptidase with thrombospondin type 1 motif 9"/>
    <property type="match status" value="1"/>
</dbReference>
<dbReference type="PANTHER" id="PTHR13723:SF281">
    <property type="entry name" value="PAPILIN"/>
    <property type="match status" value="1"/>
</dbReference>
<dbReference type="GO" id="GO:0030198">
    <property type="term" value="P:extracellular matrix organization"/>
    <property type="evidence" value="ECO:0007669"/>
    <property type="project" value="TreeGrafter"/>
</dbReference>
<dbReference type="EMBL" id="UYYG01000002">
    <property type="protein sequence ID" value="VDN50351.1"/>
    <property type="molecule type" value="Genomic_DNA"/>
</dbReference>
<evidence type="ECO:0000256" key="3">
    <source>
        <dbReference type="ARBA" id="ARBA00022729"/>
    </source>
</evidence>
<sequence length="158" mass="18127">WVTGKWSECSVTCGGGFQSRAIYCVESHNDQKGFNENLNVAEKYCWQKQRPTAERKCGTSQCPQWEKGDWSQCSVTCGKGFRVRLVECRQENERVDDMICSKTDRPDDHQPCFTGIKCPANPGSQYYKAYHISIFIYSNKSIAVFSIENLRIIQNLFS</sequence>
<comment type="subcellular location">
    <subcellularLocation>
        <location evidence="1">Secreted</location>
    </subcellularLocation>
</comment>
<dbReference type="SMART" id="SM00209">
    <property type="entry name" value="TSP1"/>
    <property type="match status" value="2"/>
</dbReference>
<dbReference type="STRING" id="318479.A0A0N4U8S2"/>
<evidence type="ECO:0000256" key="5">
    <source>
        <dbReference type="ARBA" id="ARBA00023145"/>
    </source>
</evidence>
<accession>A0A0N4U8S2</accession>
<protein>
    <submittedName>
        <fullName evidence="9">ADAM_CR_2 domain-containing protein</fullName>
    </submittedName>
</protein>
<dbReference type="Gene3D" id="2.20.100.10">
    <property type="entry name" value="Thrombospondin type-1 (TSP1) repeat"/>
    <property type="match status" value="2"/>
</dbReference>
<keyword evidence="3" id="KW-0732">Signal</keyword>
<evidence type="ECO:0000313" key="9">
    <source>
        <dbReference type="WBParaSite" id="DME_0000345801-mRNA-1"/>
    </source>
</evidence>
<dbReference type="GO" id="GO:0006508">
    <property type="term" value="P:proteolysis"/>
    <property type="evidence" value="ECO:0007669"/>
    <property type="project" value="TreeGrafter"/>
</dbReference>
<dbReference type="InterPro" id="IPR000884">
    <property type="entry name" value="TSP1_rpt"/>
</dbReference>